<dbReference type="InterPro" id="IPR003488">
    <property type="entry name" value="DprA"/>
</dbReference>
<dbReference type="Gene3D" id="1.10.10.10">
    <property type="entry name" value="Winged helix-like DNA-binding domain superfamily/Winged helix DNA-binding domain"/>
    <property type="match status" value="1"/>
</dbReference>
<dbReference type="Pfam" id="PF17782">
    <property type="entry name" value="WHD_DprA"/>
    <property type="match status" value="1"/>
</dbReference>
<comment type="similarity">
    <text evidence="1">Belongs to the DprA/Smf family.</text>
</comment>
<dbReference type="NCBIfam" id="TIGR00732">
    <property type="entry name" value="dprA"/>
    <property type="match status" value="1"/>
</dbReference>
<gene>
    <name evidence="4" type="primary">dprA</name>
    <name evidence="4" type="ORF">COT95_02580</name>
</gene>
<sequence>MSINNNLSEKELKYWVALSTFLKFGTKRFLYLQSHFPNMETAYNATVAELIKARIPENVALEFIEHRKKINPDKEMEKLAAENIKFFLLSSQNYPALLKQIYNPPPILYYKGDFSNQKNYCLAVVGARKHSLYGQRAAEHIIKDCVAAGLTIVSGLALGIDAISHKAVIDNGGKTIAVLGSGINSDAVYPANNRRLAQDIIQNGGALFSEFPFGTPALKHHFPQRNRIIAGLSLGALIVEASQKSGSLITARYSLEYNREVFAIPGSIFNDSAKGVNKLIKEGAKLTESADDILTELGLEHIKQETQIKKLLPDNENEKKIFNILGSENLHINQITKLAKLDTSVVNATLLTMELKGLIKNLGGGNYLLA</sequence>
<proteinExistence type="inferred from homology"/>
<evidence type="ECO:0000313" key="5">
    <source>
        <dbReference type="Proteomes" id="UP000228614"/>
    </source>
</evidence>
<protein>
    <submittedName>
        <fullName evidence="4">DNA-protecting protein DprA</fullName>
    </submittedName>
</protein>
<evidence type="ECO:0000259" key="3">
    <source>
        <dbReference type="Pfam" id="PF17782"/>
    </source>
</evidence>
<dbReference type="InterPro" id="IPR057666">
    <property type="entry name" value="DrpA_SLOG"/>
</dbReference>
<name>A0A2H0V6L1_9BACT</name>
<dbReference type="AlphaFoldDB" id="A0A2H0V6L1"/>
<dbReference type="InterPro" id="IPR036388">
    <property type="entry name" value="WH-like_DNA-bd_sf"/>
</dbReference>
<dbReference type="InterPro" id="IPR041614">
    <property type="entry name" value="DprA_WH"/>
</dbReference>
<feature type="domain" description="DprA winged helix" evidence="3">
    <location>
        <begin position="313"/>
        <end position="365"/>
    </location>
</feature>
<organism evidence="4 5">
    <name type="scientific">Candidatus Falkowbacteria bacterium CG10_big_fil_rev_8_21_14_0_10_37_6</name>
    <dbReference type="NCBI Taxonomy" id="1974563"/>
    <lineage>
        <taxon>Bacteria</taxon>
        <taxon>Candidatus Falkowiibacteriota</taxon>
    </lineage>
</organism>
<reference evidence="5" key="1">
    <citation type="submission" date="2017-09" db="EMBL/GenBank/DDBJ databases">
        <title>Depth-based differentiation of microbial function through sediment-hosted aquifers and enrichment of novel symbionts in the deep terrestrial subsurface.</title>
        <authorList>
            <person name="Probst A.J."/>
            <person name="Ladd B."/>
            <person name="Jarett J.K."/>
            <person name="Geller-Mcgrath D.E."/>
            <person name="Sieber C.M.K."/>
            <person name="Emerson J.B."/>
            <person name="Anantharaman K."/>
            <person name="Thomas B.C."/>
            <person name="Malmstrom R."/>
            <person name="Stieglmeier M."/>
            <person name="Klingl A."/>
            <person name="Woyke T."/>
            <person name="Ryan C.M."/>
            <person name="Banfield J.F."/>
        </authorList>
    </citation>
    <scope>NUCLEOTIDE SEQUENCE [LARGE SCALE GENOMIC DNA]</scope>
</reference>
<dbReference type="PANTHER" id="PTHR43022:SF1">
    <property type="entry name" value="PROTEIN SMF"/>
    <property type="match status" value="1"/>
</dbReference>
<accession>A0A2H0V6L1</accession>
<dbReference type="GO" id="GO:0009294">
    <property type="term" value="P:DNA-mediated transformation"/>
    <property type="evidence" value="ECO:0007669"/>
    <property type="project" value="InterPro"/>
</dbReference>
<comment type="caution">
    <text evidence="4">The sequence shown here is derived from an EMBL/GenBank/DDBJ whole genome shotgun (WGS) entry which is preliminary data.</text>
</comment>
<dbReference type="SUPFAM" id="SSF102405">
    <property type="entry name" value="MCP/YpsA-like"/>
    <property type="match status" value="1"/>
</dbReference>
<evidence type="ECO:0000256" key="1">
    <source>
        <dbReference type="ARBA" id="ARBA00006525"/>
    </source>
</evidence>
<feature type="domain" description="Smf/DprA SLOG" evidence="2">
    <location>
        <begin position="86"/>
        <end position="297"/>
    </location>
</feature>
<dbReference type="Pfam" id="PF02481">
    <property type="entry name" value="DNA_processg_A"/>
    <property type="match status" value="1"/>
</dbReference>
<dbReference type="Gene3D" id="3.40.50.450">
    <property type="match status" value="1"/>
</dbReference>
<dbReference type="PANTHER" id="PTHR43022">
    <property type="entry name" value="PROTEIN SMF"/>
    <property type="match status" value="1"/>
</dbReference>
<evidence type="ECO:0000313" key="4">
    <source>
        <dbReference type="EMBL" id="PIR94736.1"/>
    </source>
</evidence>
<evidence type="ECO:0000259" key="2">
    <source>
        <dbReference type="Pfam" id="PF02481"/>
    </source>
</evidence>
<dbReference type="Proteomes" id="UP000228614">
    <property type="component" value="Unassembled WGS sequence"/>
</dbReference>
<dbReference type="EMBL" id="PFAN01000127">
    <property type="protein sequence ID" value="PIR94736.1"/>
    <property type="molecule type" value="Genomic_DNA"/>
</dbReference>